<dbReference type="AlphaFoldDB" id="A0A7C3SK38"/>
<evidence type="ECO:0008006" key="3">
    <source>
        <dbReference type="Google" id="ProtNLM"/>
    </source>
</evidence>
<evidence type="ECO:0000256" key="1">
    <source>
        <dbReference type="SAM" id="Phobius"/>
    </source>
</evidence>
<keyword evidence="1" id="KW-0812">Transmembrane</keyword>
<keyword evidence="1" id="KW-0472">Membrane</keyword>
<proteinExistence type="predicted"/>
<accession>A0A7C3SK38</accession>
<keyword evidence="1" id="KW-1133">Transmembrane helix</keyword>
<comment type="caution">
    <text evidence="2">The sequence shown here is derived from an EMBL/GenBank/DDBJ whole genome shotgun (WGS) entry which is preliminary data.</text>
</comment>
<sequence>MPAHLTLRLTAVSHSLLARNRKVTRRHSTWGRAVVGGLILVTAGVMLTSLIWAWINLQIVTLNYQISQAQETMKQYLEINRKLRVELSNLKAISRLEKLAAETYGMSAPQPRQVIYLP</sequence>
<dbReference type="EMBL" id="DTHB01000060">
    <property type="protein sequence ID" value="HGB15682.1"/>
    <property type="molecule type" value="Genomic_DNA"/>
</dbReference>
<organism evidence="2">
    <name type="scientific">Desulfobacca acetoxidans</name>
    <dbReference type="NCBI Taxonomy" id="60893"/>
    <lineage>
        <taxon>Bacteria</taxon>
        <taxon>Pseudomonadati</taxon>
        <taxon>Thermodesulfobacteriota</taxon>
        <taxon>Desulfobaccia</taxon>
        <taxon>Desulfobaccales</taxon>
        <taxon>Desulfobaccaceae</taxon>
        <taxon>Desulfobacca</taxon>
    </lineage>
</organism>
<reference evidence="2" key="1">
    <citation type="journal article" date="2020" name="mSystems">
        <title>Genome- and Community-Level Interaction Insights into Carbon Utilization and Element Cycling Functions of Hydrothermarchaeota in Hydrothermal Sediment.</title>
        <authorList>
            <person name="Zhou Z."/>
            <person name="Liu Y."/>
            <person name="Xu W."/>
            <person name="Pan J."/>
            <person name="Luo Z.H."/>
            <person name="Li M."/>
        </authorList>
    </citation>
    <scope>NUCLEOTIDE SEQUENCE [LARGE SCALE GENOMIC DNA]</scope>
    <source>
        <strain evidence="2">SpSt-776</strain>
    </source>
</reference>
<gene>
    <name evidence="2" type="ORF">ENV62_10670</name>
</gene>
<name>A0A7C3SK38_9BACT</name>
<evidence type="ECO:0000313" key="2">
    <source>
        <dbReference type="EMBL" id="HGB15682.1"/>
    </source>
</evidence>
<protein>
    <recommendedName>
        <fullName evidence="3">Cell division protein FtsL</fullName>
    </recommendedName>
</protein>
<feature type="transmembrane region" description="Helical" evidence="1">
    <location>
        <begin position="29"/>
        <end position="55"/>
    </location>
</feature>